<evidence type="ECO:0000256" key="1">
    <source>
        <dbReference type="SAM" id="Coils"/>
    </source>
</evidence>
<dbReference type="EnsemblMetazoa" id="Aqu2.1.33089_001">
    <property type="protein sequence ID" value="Aqu2.1.33089_001"/>
    <property type="gene ID" value="Aqu2.1.33089"/>
</dbReference>
<dbReference type="Proteomes" id="UP000007879">
    <property type="component" value="Unassembled WGS sequence"/>
</dbReference>
<reference evidence="3" key="2">
    <citation type="submission" date="2017-05" db="UniProtKB">
        <authorList>
            <consortium name="EnsemblMetazoa"/>
        </authorList>
    </citation>
    <scope>IDENTIFICATION</scope>
</reference>
<proteinExistence type="predicted"/>
<dbReference type="EnsemblMetazoa" id="XM_003386231.3">
    <property type="protein sequence ID" value="XP_003386279.1"/>
    <property type="gene ID" value="LOC100639443"/>
</dbReference>
<dbReference type="AlphaFoldDB" id="A0A1X7UZX9"/>
<accession>A0A1X7UZX9</accession>
<dbReference type="KEGG" id="aqu:100639443"/>
<dbReference type="STRING" id="400682.A0A1X7UZX9"/>
<evidence type="ECO:0000256" key="2">
    <source>
        <dbReference type="SAM" id="MobiDB-lite"/>
    </source>
</evidence>
<dbReference type="InterPro" id="IPR026702">
    <property type="entry name" value="CCDC83"/>
</dbReference>
<feature type="coiled-coil region" evidence="1">
    <location>
        <begin position="78"/>
        <end position="141"/>
    </location>
</feature>
<sequence length="365" mass="41606">MPGKKKKGGKKGGKGKGGGGDGGLPPPPDFSDSRQSALEALYAYRITGKKDVIDIFAEEAESMKDRNYQQKQKNYSINQEKGRHLETLIEEAKEFEKKISQSETVGREDVEKAMLDKLDMVRKARQDIANLVTAIDEEDKKLDYAYKELSRLRDYKDRVQHERKNYIASMKEAMVSWKKAEKNIEEELTKELEVSKARVDQRLSLLAEMQKEKVSERLLLTMDSSAIGEISDNSWLKQQISFLQDMEKKLQSDVDNLERRNLEVMGRIYHTQHIELETAQKLFSIPGNHSTLIDSSSSDALSRNPSTNKLFSRQLDLGLLSVEGNTFNLRPVPEHIRLPPILEQRNQSVPAQTWPVTGKMLKAIT</sequence>
<dbReference type="OrthoDB" id="10005859at2759"/>
<protein>
    <submittedName>
        <fullName evidence="3">Uncharacterized protein</fullName>
    </submittedName>
</protein>
<dbReference type="InParanoid" id="A0A1X7UZX9"/>
<organism evidence="3">
    <name type="scientific">Amphimedon queenslandica</name>
    <name type="common">Sponge</name>
    <dbReference type="NCBI Taxonomy" id="400682"/>
    <lineage>
        <taxon>Eukaryota</taxon>
        <taxon>Metazoa</taxon>
        <taxon>Porifera</taxon>
        <taxon>Demospongiae</taxon>
        <taxon>Heteroscleromorpha</taxon>
        <taxon>Haplosclerida</taxon>
        <taxon>Niphatidae</taxon>
        <taxon>Amphimedon</taxon>
    </lineage>
</organism>
<dbReference type="PANTHER" id="PTHR21468:SF1">
    <property type="entry name" value="COILED-COIL DOMAIN-CONTAINING PROTEIN 83"/>
    <property type="match status" value="1"/>
</dbReference>
<dbReference type="PANTHER" id="PTHR21468">
    <property type="entry name" value="HSD9"/>
    <property type="match status" value="1"/>
</dbReference>
<gene>
    <name evidence="3" type="primary">100639443</name>
</gene>
<reference evidence="4" key="1">
    <citation type="journal article" date="2010" name="Nature">
        <title>The Amphimedon queenslandica genome and the evolution of animal complexity.</title>
        <authorList>
            <person name="Srivastava M."/>
            <person name="Simakov O."/>
            <person name="Chapman J."/>
            <person name="Fahey B."/>
            <person name="Gauthier M.E."/>
            <person name="Mitros T."/>
            <person name="Richards G.S."/>
            <person name="Conaco C."/>
            <person name="Dacre M."/>
            <person name="Hellsten U."/>
            <person name="Larroux C."/>
            <person name="Putnam N.H."/>
            <person name="Stanke M."/>
            <person name="Adamska M."/>
            <person name="Darling A."/>
            <person name="Degnan S.M."/>
            <person name="Oakley T.H."/>
            <person name="Plachetzki D.C."/>
            <person name="Zhai Y."/>
            <person name="Adamski M."/>
            <person name="Calcino A."/>
            <person name="Cummins S.F."/>
            <person name="Goodstein D.M."/>
            <person name="Harris C."/>
            <person name="Jackson D.J."/>
            <person name="Leys S.P."/>
            <person name="Shu S."/>
            <person name="Woodcroft B.J."/>
            <person name="Vervoort M."/>
            <person name="Kosik K.S."/>
            <person name="Manning G."/>
            <person name="Degnan B.M."/>
            <person name="Rokhsar D.S."/>
        </authorList>
    </citation>
    <scope>NUCLEOTIDE SEQUENCE [LARGE SCALE GENOMIC DNA]</scope>
</reference>
<name>A0A1X7UZX9_AMPQE</name>
<keyword evidence="1" id="KW-0175">Coiled coil</keyword>
<keyword evidence="4" id="KW-1185">Reference proteome</keyword>
<evidence type="ECO:0000313" key="3">
    <source>
        <dbReference type="EnsemblMetazoa" id="Aqu2.1.33089_001"/>
    </source>
</evidence>
<feature type="compositionally biased region" description="Basic residues" evidence="2">
    <location>
        <begin position="1"/>
        <end position="14"/>
    </location>
</feature>
<evidence type="ECO:0000313" key="4">
    <source>
        <dbReference type="Proteomes" id="UP000007879"/>
    </source>
</evidence>
<feature type="region of interest" description="Disordered" evidence="2">
    <location>
        <begin position="1"/>
        <end position="36"/>
    </location>
</feature>